<name>A0ABS3QJ08_9BACT</name>
<evidence type="ECO:0000256" key="2">
    <source>
        <dbReference type="SAM" id="SignalP"/>
    </source>
</evidence>
<feature type="chain" id="PRO_5046385502" evidence="2">
    <location>
        <begin position="27"/>
        <end position="143"/>
    </location>
</feature>
<feature type="transmembrane region" description="Helical" evidence="1">
    <location>
        <begin position="45"/>
        <end position="70"/>
    </location>
</feature>
<reference evidence="3 4" key="1">
    <citation type="submission" date="2021-03" db="EMBL/GenBank/DDBJ databases">
        <authorList>
            <person name="Kim M.K."/>
        </authorList>
    </citation>
    <scope>NUCLEOTIDE SEQUENCE [LARGE SCALE GENOMIC DNA]</scope>
    <source>
        <strain evidence="3 4">BT442</strain>
    </source>
</reference>
<evidence type="ECO:0000313" key="3">
    <source>
        <dbReference type="EMBL" id="MBO2011013.1"/>
    </source>
</evidence>
<dbReference type="Proteomes" id="UP000664369">
    <property type="component" value="Unassembled WGS sequence"/>
</dbReference>
<keyword evidence="2" id="KW-0732">Signal</keyword>
<keyword evidence="1" id="KW-1133">Transmembrane helix</keyword>
<protein>
    <submittedName>
        <fullName evidence="3">Uncharacterized protein</fullName>
    </submittedName>
</protein>
<sequence length="143" mass="15600">MFKTQYGRLLLLGAALVVFAGLPAHAEFVWNPFEHMTNEEAGETYLLVLFVMFFGLVGFPALIGFVTYAVLRRKYPEVPAKLKTVLLYTFAGYLVANLVGKLLPSPPWPDSLNILLLCLGVVISIGFTVGGAALGFFKSINQG</sequence>
<evidence type="ECO:0000256" key="1">
    <source>
        <dbReference type="SAM" id="Phobius"/>
    </source>
</evidence>
<gene>
    <name evidence="3" type="ORF">J4E00_18275</name>
</gene>
<evidence type="ECO:0000313" key="4">
    <source>
        <dbReference type="Proteomes" id="UP000664369"/>
    </source>
</evidence>
<accession>A0ABS3QJ08</accession>
<keyword evidence="1" id="KW-0812">Transmembrane</keyword>
<dbReference type="RefSeq" id="WP_208176709.1">
    <property type="nucleotide sequence ID" value="NZ_JAGETZ010000009.1"/>
</dbReference>
<feature type="signal peptide" evidence="2">
    <location>
        <begin position="1"/>
        <end position="26"/>
    </location>
</feature>
<feature type="transmembrane region" description="Helical" evidence="1">
    <location>
        <begin position="82"/>
        <end position="100"/>
    </location>
</feature>
<organism evidence="3 4">
    <name type="scientific">Hymenobacter negativus</name>
    <dbReference type="NCBI Taxonomy" id="2795026"/>
    <lineage>
        <taxon>Bacteria</taxon>
        <taxon>Pseudomonadati</taxon>
        <taxon>Bacteroidota</taxon>
        <taxon>Cytophagia</taxon>
        <taxon>Cytophagales</taxon>
        <taxon>Hymenobacteraceae</taxon>
        <taxon>Hymenobacter</taxon>
    </lineage>
</organism>
<dbReference type="EMBL" id="JAGETZ010000009">
    <property type="protein sequence ID" value="MBO2011013.1"/>
    <property type="molecule type" value="Genomic_DNA"/>
</dbReference>
<feature type="transmembrane region" description="Helical" evidence="1">
    <location>
        <begin position="112"/>
        <end position="137"/>
    </location>
</feature>
<keyword evidence="4" id="KW-1185">Reference proteome</keyword>
<comment type="caution">
    <text evidence="3">The sequence shown here is derived from an EMBL/GenBank/DDBJ whole genome shotgun (WGS) entry which is preliminary data.</text>
</comment>
<proteinExistence type="predicted"/>
<keyword evidence="1" id="KW-0472">Membrane</keyword>